<gene>
    <name evidence="2" type="ORF">F0562_032061</name>
</gene>
<protein>
    <submittedName>
        <fullName evidence="2">Uncharacterized protein</fullName>
    </submittedName>
</protein>
<accession>A0A5J5AW20</accession>
<reference evidence="2 3" key="1">
    <citation type="submission" date="2019-09" db="EMBL/GenBank/DDBJ databases">
        <title>A chromosome-level genome assembly of the Chinese tupelo Nyssa sinensis.</title>
        <authorList>
            <person name="Yang X."/>
            <person name="Kang M."/>
            <person name="Yang Y."/>
            <person name="Xiong H."/>
            <person name="Wang M."/>
            <person name="Zhang Z."/>
            <person name="Wang Z."/>
            <person name="Wu H."/>
            <person name="Ma T."/>
            <person name="Liu J."/>
            <person name="Xi Z."/>
        </authorList>
    </citation>
    <scope>NUCLEOTIDE SEQUENCE [LARGE SCALE GENOMIC DNA]</scope>
    <source>
        <strain evidence="2">J267</strain>
        <tissue evidence="2">Leaf</tissue>
    </source>
</reference>
<keyword evidence="3" id="KW-1185">Reference proteome</keyword>
<dbReference type="Proteomes" id="UP000325577">
    <property type="component" value="Linkage Group LG18"/>
</dbReference>
<evidence type="ECO:0000313" key="3">
    <source>
        <dbReference type="Proteomes" id="UP000325577"/>
    </source>
</evidence>
<organism evidence="2 3">
    <name type="scientific">Nyssa sinensis</name>
    <dbReference type="NCBI Taxonomy" id="561372"/>
    <lineage>
        <taxon>Eukaryota</taxon>
        <taxon>Viridiplantae</taxon>
        <taxon>Streptophyta</taxon>
        <taxon>Embryophyta</taxon>
        <taxon>Tracheophyta</taxon>
        <taxon>Spermatophyta</taxon>
        <taxon>Magnoliopsida</taxon>
        <taxon>eudicotyledons</taxon>
        <taxon>Gunneridae</taxon>
        <taxon>Pentapetalae</taxon>
        <taxon>asterids</taxon>
        <taxon>Cornales</taxon>
        <taxon>Nyssaceae</taxon>
        <taxon>Nyssa</taxon>
    </lineage>
</organism>
<evidence type="ECO:0000256" key="1">
    <source>
        <dbReference type="SAM" id="MobiDB-lite"/>
    </source>
</evidence>
<proteinExistence type="predicted"/>
<name>A0A5J5AW20_9ASTE</name>
<dbReference type="AlphaFoldDB" id="A0A5J5AW20"/>
<dbReference type="EMBL" id="CM018041">
    <property type="protein sequence ID" value="KAA8534544.1"/>
    <property type="molecule type" value="Genomic_DNA"/>
</dbReference>
<sequence length="75" mass="8798">MMMMMKNESRKELQEPDIIIKRQREYGFKDILRKMRAICFLACLRFGARLTGFFQQSSDNTSNSSSLQNLSTNIK</sequence>
<evidence type="ECO:0000313" key="2">
    <source>
        <dbReference type="EMBL" id="KAA8534544.1"/>
    </source>
</evidence>
<feature type="region of interest" description="Disordered" evidence="1">
    <location>
        <begin position="55"/>
        <end position="75"/>
    </location>
</feature>